<protein>
    <submittedName>
        <fullName evidence="1">Uncharacterized protein</fullName>
    </submittedName>
</protein>
<dbReference type="Proteomes" id="UP000004968">
    <property type="component" value="Unassembled WGS sequence"/>
</dbReference>
<evidence type="ECO:0000313" key="2">
    <source>
        <dbReference type="Proteomes" id="UP000004968"/>
    </source>
</evidence>
<reference evidence="1 2" key="1">
    <citation type="submission" date="2010-01" db="EMBL/GenBank/DDBJ databases">
        <authorList>
            <person name="Weinstock G."/>
            <person name="Sodergren E."/>
            <person name="Clifton S."/>
            <person name="Fulton L."/>
            <person name="Fulton B."/>
            <person name="Courtney L."/>
            <person name="Fronick C."/>
            <person name="Harrison M."/>
            <person name="Strong C."/>
            <person name="Farmer C."/>
            <person name="Delahaunty K."/>
            <person name="Markovic C."/>
            <person name="Hall O."/>
            <person name="Minx P."/>
            <person name="Tomlinson C."/>
            <person name="Mitreva M."/>
            <person name="Nelson J."/>
            <person name="Hou S."/>
            <person name="Wollam A."/>
            <person name="Pepin K.H."/>
            <person name="Johnson M."/>
            <person name="Bhonagiri V."/>
            <person name="Nash W.E."/>
            <person name="Warren W."/>
            <person name="Chinwalla A."/>
            <person name="Mardis E.R."/>
            <person name="Wilson R.K."/>
        </authorList>
    </citation>
    <scope>NUCLEOTIDE SEQUENCE [LARGE SCALE GENOMIC DNA]</scope>
    <source>
        <strain evidence="1 2">DSM 13479</strain>
    </source>
</reference>
<organism evidence="1 2">
    <name type="scientific">Hungatella hathewayi DSM 13479</name>
    <dbReference type="NCBI Taxonomy" id="566550"/>
    <lineage>
        <taxon>Bacteria</taxon>
        <taxon>Bacillati</taxon>
        <taxon>Bacillota</taxon>
        <taxon>Clostridia</taxon>
        <taxon>Lachnospirales</taxon>
        <taxon>Lachnospiraceae</taxon>
        <taxon>Hungatella</taxon>
    </lineage>
</organism>
<accession>D3AF01</accession>
<evidence type="ECO:0000313" key="1">
    <source>
        <dbReference type="EMBL" id="EFC99606.1"/>
    </source>
</evidence>
<sequence length="54" mass="6529">MPGFFYGRQKTRRSWNIQETPPFLWHNISQNLIWQLFFILLQMVQSQDSILSVS</sequence>
<comment type="caution">
    <text evidence="1">The sequence shown here is derived from an EMBL/GenBank/DDBJ whole genome shotgun (WGS) entry which is preliminary data.</text>
</comment>
<dbReference type="AlphaFoldDB" id="D3AF01"/>
<proteinExistence type="predicted"/>
<gene>
    <name evidence="1" type="ORF">CLOSTHATH_02185</name>
</gene>
<dbReference type="HOGENOM" id="CLU_3044177_0_0_9"/>
<dbReference type="EMBL" id="ACIO01000161">
    <property type="protein sequence ID" value="EFC99606.1"/>
    <property type="molecule type" value="Genomic_DNA"/>
</dbReference>
<name>D3AF01_9FIRM</name>